<protein>
    <submittedName>
        <fullName evidence="1">Uncharacterized protein</fullName>
    </submittedName>
</protein>
<evidence type="ECO:0000313" key="2">
    <source>
        <dbReference type="Proteomes" id="UP001488838"/>
    </source>
</evidence>
<organism evidence="1 2">
    <name type="scientific">Myodes glareolus</name>
    <name type="common">Bank vole</name>
    <name type="synonym">Clethrionomys glareolus</name>
    <dbReference type="NCBI Taxonomy" id="447135"/>
    <lineage>
        <taxon>Eukaryota</taxon>
        <taxon>Metazoa</taxon>
        <taxon>Chordata</taxon>
        <taxon>Craniata</taxon>
        <taxon>Vertebrata</taxon>
        <taxon>Euteleostomi</taxon>
        <taxon>Mammalia</taxon>
        <taxon>Eutheria</taxon>
        <taxon>Euarchontoglires</taxon>
        <taxon>Glires</taxon>
        <taxon>Rodentia</taxon>
        <taxon>Myomorpha</taxon>
        <taxon>Muroidea</taxon>
        <taxon>Cricetidae</taxon>
        <taxon>Arvicolinae</taxon>
        <taxon>Myodes</taxon>
    </lineage>
</organism>
<gene>
    <name evidence="1" type="ORF">U0070_017364</name>
</gene>
<evidence type="ECO:0000313" key="1">
    <source>
        <dbReference type="EMBL" id="KAK7833365.1"/>
    </source>
</evidence>
<accession>A0AAW0K3X7</accession>
<reference evidence="1 2" key="1">
    <citation type="journal article" date="2023" name="bioRxiv">
        <title>Conserved and derived expression patterns and positive selection on dental genes reveal complex evolutionary context of ever-growing rodent molars.</title>
        <authorList>
            <person name="Calamari Z.T."/>
            <person name="Song A."/>
            <person name="Cohen E."/>
            <person name="Akter M."/>
            <person name="Roy R.D."/>
            <person name="Hallikas O."/>
            <person name="Christensen M.M."/>
            <person name="Li P."/>
            <person name="Marangoni P."/>
            <person name="Jernvall J."/>
            <person name="Klein O.D."/>
        </authorList>
    </citation>
    <scope>NUCLEOTIDE SEQUENCE [LARGE SCALE GENOMIC DNA]</scope>
    <source>
        <strain evidence="1">V071</strain>
    </source>
</reference>
<proteinExistence type="predicted"/>
<dbReference type="AlphaFoldDB" id="A0AAW0K3X7"/>
<keyword evidence="2" id="KW-1185">Reference proteome</keyword>
<dbReference type="EMBL" id="JBBHLL010000007">
    <property type="protein sequence ID" value="KAK7833365.1"/>
    <property type="molecule type" value="Genomic_DNA"/>
</dbReference>
<dbReference type="Proteomes" id="UP001488838">
    <property type="component" value="Unassembled WGS sequence"/>
</dbReference>
<name>A0AAW0K3X7_MYOGA</name>
<sequence length="55" mass="6951">MHVLKKRHFKLKQDRWKKYSWCTFKRRVTRQLFWRFLKVTHDKPKHCTIGKSHGI</sequence>
<comment type="caution">
    <text evidence="1">The sequence shown here is derived from an EMBL/GenBank/DDBJ whole genome shotgun (WGS) entry which is preliminary data.</text>
</comment>